<gene>
    <name evidence="3" type="ORF">I8J29_31960</name>
</gene>
<comment type="caution">
    <text evidence="3">The sequence shown here is derived from an EMBL/GenBank/DDBJ whole genome shotgun (WGS) entry which is preliminary data.</text>
</comment>
<accession>A0ABS3WL43</accession>
<evidence type="ECO:0000256" key="1">
    <source>
        <dbReference type="ARBA" id="ARBA00022723"/>
    </source>
</evidence>
<keyword evidence="1" id="KW-0479">Metal-binding</keyword>
<organism evidence="3 4">
    <name type="scientific">Paenibacillus artemisiicola</name>
    <dbReference type="NCBI Taxonomy" id="1172618"/>
    <lineage>
        <taxon>Bacteria</taxon>
        <taxon>Bacillati</taxon>
        <taxon>Bacillota</taxon>
        <taxon>Bacilli</taxon>
        <taxon>Bacillales</taxon>
        <taxon>Paenibacillaceae</taxon>
        <taxon>Paenibacillus</taxon>
    </lineage>
</organism>
<dbReference type="EMBL" id="JAGGDJ010000076">
    <property type="protein sequence ID" value="MBO7748796.1"/>
    <property type="molecule type" value="Genomic_DNA"/>
</dbReference>
<dbReference type="InterPro" id="IPR050963">
    <property type="entry name" value="Sirohydro_Cobaltochel/CbiX"/>
</dbReference>
<proteinExistence type="predicted"/>
<dbReference type="RefSeq" id="WP_208851322.1">
    <property type="nucleotide sequence ID" value="NZ_JAGGDJ010000076.1"/>
</dbReference>
<dbReference type="PANTHER" id="PTHR33542:SF3">
    <property type="entry name" value="SIROHYDROCHLORIN FERROCHELATASE, CHLOROPLASTIC"/>
    <property type="match status" value="1"/>
</dbReference>
<dbReference type="Gene3D" id="3.40.50.1400">
    <property type="match status" value="2"/>
</dbReference>
<dbReference type="InterPro" id="IPR002762">
    <property type="entry name" value="CbiX-like"/>
</dbReference>
<reference evidence="3 4" key="1">
    <citation type="submission" date="2021-03" db="EMBL/GenBank/DDBJ databases">
        <title>Paenibacillus artemisicola MWE-103 whole genome sequence.</title>
        <authorList>
            <person name="Ham Y.J."/>
        </authorList>
    </citation>
    <scope>NUCLEOTIDE SEQUENCE [LARGE SCALE GENOMIC DNA]</scope>
    <source>
        <strain evidence="3 4">MWE-103</strain>
    </source>
</reference>
<evidence type="ECO:0000313" key="3">
    <source>
        <dbReference type="EMBL" id="MBO7748796.1"/>
    </source>
</evidence>
<dbReference type="Proteomes" id="UP000670947">
    <property type="component" value="Unassembled WGS sequence"/>
</dbReference>
<sequence>MKPGILVISHGSREAGWVKLVDDAVAAVAASAGFAFEPDGGSGDAVPIASSFLEIVEGRLIQDGIDRLVAEGVSELYVLPLFVSSGSTHADDIAQAFGAPPVSAARPGELAPFRVPAGVRVRMGQPIDDDADIAELLHGNIAALSEAPARERLLLIAHGSREAVFHGRWRAGMKRLTARLRARGGFAGADIAMLLPDQAACKLRALQRRHPGDAFLVVPLFLSEGYFTRTVIPKRLEGLAYRYNGRALLPNPRIAGWMERQIRKWLAELGAAGDGHLGS</sequence>
<dbReference type="Pfam" id="PF01903">
    <property type="entry name" value="CbiX"/>
    <property type="match status" value="1"/>
</dbReference>
<protein>
    <submittedName>
        <fullName evidence="3">Cobalamin biosynthesis protein CbiX</fullName>
    </submittedName>
</protein>
<dbReference type="SUPFAM" id="SSF53800">
    <property type="entry name" value="Chelatase"/>
    <property type="match status" value="1"/>
</dbReference>
<name>A0ABS3WL43_9BACL</name>
<keyword evidence="2" id="KW-0456">Lyase</keyword>
<evidence type="ECO:0000313" key="4">
    <source>
        <dbReference type="Proteomes" id="UP000670947"/>
    </source>
</evidence>
<evidence type="ECO:0000256" key="2">
    <source>
        <dbReference type="ARBA" id="ARBA00023239"/>
    </source>
</evidence>
<dbReference type="PANTHER" id="PTHR33542">
    <property type="entry name" value="SIROHYDROCHLORIN FERROCHELATASE, CHLOROPLASTIC"/>
    <property type="match status" value="1"/>
</dbReference>
<keyword evidence="4" id="KW-1185">Reference proteome</keyword>